<evidence type="ECO:0000313" key="2">
    <source>
        <dbReference type="Proteomes" id="UP000410492"/>
    </source>
</evidence>
<organism evidence="1 2">
    <name type="scientific">Callosobruchus maculatus</name>
    <name type="common">Southern cowpea weevil</name>
    <name type="synonym">Pulse bruchid</name>
    <dbReference type="NCBI Taxonomy" id="64391"/>
    <lineage>
        <taxon>Eukaryota</taxon>
        <taxon>Metazoa</taxon>
        <taxon>Ecdysozoa</taxon>
        <taxon>Arthropoda</taxon>
        <taxon>Hexapoda</taxon>
        <taxon>Insecta</taxon>
        <taxon>Pterygota</taxon>
        <taxon>Neoptera</taxon>
        <taxon>Endopterygota</taxon>
        <taxon>Coleoptera</taxon>
        <taxon>Polyphaga</taxon>
        <taxon>Cucujiformia</taxon>
        <taxon>Chrysomeloidea</taxon>
        <taxon>Chrysomelidae</taxon>
        <taxon>Bruchinae</taxon>
        <taxon>Bruchini</taxon>
        <taxon>Callosobruchus</taxon>
    </lineage>
</organism>
<dbReference type="EMBL" id="CAACVG010007110">
    <property type="protein sequence ID" value="VEN43709.1"/>
    <property type="molecule type" value="Genomic_DNA"/>
</dbReference>
<sequence>MDKGKAKATRLRFSYEDELVLLKEFLNNDPVVNPKAWEVIQSHVLLVTGKKFLIKTLKQHLQMLLSTFTEKEKVEQVRSGIEEPVCERTSLLQEVSSFCKEYHYDFK</sequence>
<proteinExistence type="predicted"/>
<evidence type="ECO:0000313" key="1">
    <source>
        <dbReference type="EMBL" id="VEN43709.1"/>
    </source>
</evidence>
<gene>
    <name evidence="1" type="ORF">CALMAC_LOCUS6764</name>
</gene>
<dbReference type="PANTHER" id="PTHR37558:SF1">
    <property type="entry name" value="HTH CENPB-TYPE DOMAIN-CONTAINING PROTEIN"/>
    <property type="match status" value="1"/>
</dbReference>
<reference evidence="1 2" key="1">
    <citation type="submission" date="2019-01" db="EMBL/GenBank/DDBJ databases">
        <authorList>
            <person name="Sayadi A."/>
        </authorList>
    </citation>
    <scope>NUCLEOTIDE SEQUENCE [LARGE SCALE GENOMIC DNA]</scope>
</reference>
<dbReference type="PANTHER" id="PTHR37558">
    <property type="entry name" value="HTH CENPB-TYPE DOMAIN-CONTAINING PROTEIN"/>
    <property type="match status" value="1"/>
</dbReference>
<dbReference type="AlphaFoldDB" id="A0A653C7W7"/>
<name>A0A653C7W7_CALMS</name>
<keyword evidence="2" id="KW-1185">Reference proteome</keyword>
<dbReference type="Proteomes" id="UP000410492">
    <property type="component" value="Unassembled WGS sequence"/>
</dbReference>
<accession>A0A653C7W7</accession>
<dbReference type="OrthoDB" id="9900844at2759"/>
<protein>
    <submittedName>
        <fullName evidence="1">Uncharacterized protein</fullName>
    </submittedName>
</protein>